<name>A0AAD6V895_9AGAR</name>
<feature type="region of interest" description="Disordered" evidence="1">
    <location>
        <begin position="199"/>
        <end position="245"/>
    </location>
</feature>
<dbReference type="EMBL" id="JARJCW010000043">
    <property type="protein sequence ID" value="KAJ7205564.1"/>
    <property type="molecule type" value="Genomic_DNA"/>
</dbReference>
<gene>
    <name evidence="2" type="ORF">GGX14DRAFT_568899</name>
</gene>
<accession>A0AAD6V895</accession>
<dbReference type="Proteomes" id="UP001219525">
    <property type="component" value="Unassembled WGS sequence"/>
</dbReference>
<proteinExistence type="predicted"/>
<sequence>MKELAHWIKQDGIYTELVSLDAGIKASSDAPLSSGQIRVRSSLPSSSKAMRLSNVAYPCVSVVNSSQRCIDGIMHIWSGRLHCGETTADSGSARTSWSEAVFVGQTCGRRRGAGGGGWRERSDSTFTGINSHQLNCDTVSHQSLGVSHLKSVVSTPFDISSRCSPVARGSLLVARRQELAASRFSLYAARRCCTLPIARSRHSPSAPPPHDTSDSRTLRDTLPLAAGRSSRPTHPCTPNTPAPRP</sequence>
<organism evidence="2 3">
    <name type="scientific">Mycena pura</name>
    <dbReference type="NCBI Taxonomy" id="153505"/>
    <lineage>
        <taxon>Eukaryota</taxon>
        <taxon>Fungi</taxon>
        <taxon>Dikarya</taxon>
        <taxon>Basidiomycota</taxon>
        <taxon>Agaricomycotina</taxon>
        <taxon>Agaricomycetes</taxon>
        <taxon>Agaricomycetidae</taxon>
        <taxon>Agaricales</taxon>
        <taxon>Marasmiineae</taxon>
        <taxon>Mycenaceae</taxon>
        <taxon>Mycena</taxon>
    </lineage>
</organism>
<protein>
    <submittedName>
        <fullName evidence="2">Uncharacterized protein</fullName>
    </submittedName>
</protein>
<comment type="caution">
    <text evidence="2">The sequence shown here is derived from an EMBL/GenBank/DDBJ whole genome shotgun (WGS) entry which is preliminary data.</text>
</comment>
<evidence type="ECO:0000313" key="2">
    <source>
        <dbReference type="EMBL" id="KAJ7205564.1"/>
    </source>
</evidence>
<reference evidence="2" key="1">
    <citation type="submission" date="2023-03" db="EMBL/GenBank/DDBJ databases">
        <title>Massive genome expansion in bonnet fungi (Mycena s.s.) driven by repeated elements and novel gene families across ecological guilds.</title>
        <authorList>
            <consortium name="Lawrence Berkeley National Laboratory"/>
            <person name="Harder C.B."/>
            <person name="Miyauchi S."/>
            <person name="Viragh M."/>
            <person name="Kuo A."/>
            <person name="Thoen E."/>
            <person name="Andreopoulos B."/>
            <person name="Lu D."/>
            <person name="Skrede I."/>
            <person name="Drula E."/>
            <person name="Henrissat B."/>
            <person name="Morin E."/>
            <person name="Kohler A."/>
            <person name="Barry K."/>
            <person name="LaButti K."/>
            <person name="Morin E."/>
            <person name="Salamov A."/>
            <person name="Lipzen A."/>
            <person name="Mereny Z."/>
            <person name="Hegedus B."/>
            <person name="Baldrian P."/>
            <person name="Stursova M."/>
            <person name="Weitz H."/>
            <person name="Taylor A."/>
            <person name="Grigoriev I.V."/>
            <person name="Nagy L.G."/>
            <person name="Martin F."/>
            <person name="Kauserud H."/>
        </authorList>
    </citation>
    <scope>NUCLEOTIDE SEQUENCE</scope>
    <source>
        <strain evidence="2">9144</strain>
    </source>
</reference>
<evidence type="ECO:0000313" key="3">
    <source>
        <dbReference type="Proteomes" id="UP001219525"/>
    </source>
</evidence>
<dbReference type="AlphaFoldDB" id="A0AAD6V895"/>
<keyword evidence="3" id="KW-1185">Reference proteome</keyword>
<evidence type="ECO:0000256" key="1">
    <source>
        <dbReference type="SAM" id="MobiDB-lite"/>
    </source>
</evidence>